<dbReference type="Proteomes" id="UP001596035">
    <property type="component" value="Unassembled WGS sequence"/>
</dbReference>
<organism evidence="4 5">
    <name type="scientific">Streptomyces atrovirens</name>
    <dbReference type="NCBI Taxonomy" id="285556"/>
    <lineage>
        <taxon>Bacteria</taxon>
        <taxon>Bacillati</taxon>
        <taxon>Actinomycetota</taxon>
        <taxon>Actinomycetes</taxon>
        <taxon>Kitasatosporales</taxon>
        <taxon>Streptomycetaceae</taxon>
        <taxon>Streptomyces</taxon>
    </lineage>
</organism>
<feature type="domain" description="FMN-dependent dehydrogenase" evidence="3">
    <location>
        <begin position="76"/>
        <end position="145"/>
    </location>
</feature>
<feature type="region of interest" description="Disordered" evidence="2">
    <location>
        <begin position="163"/>
        <end position="213"/>
    </location>
</feature>
<protein>
    <submittedName>
        <fullName evidence="4">Alpha-hydroxy-acid oxidizing protein</fullName>
    </submittedName>
</protein>
<dbReference type="RefSeq" id="WP_382051663.1">
    <property type="nucleotide sequence ID" value="NZ_JBHSKN010000002.1"/>
</dbReference>
<dbReference type="EMBL" id="JBHSKN010000002">
    <property type="protein sequence ID" value="MFC5238780.1"/>
    <property type="molecule type" value="Genomic_DNA"/>
</dbReference>
<dbReference type="Pfam" id="PF01070">
    <property type="entry name" value="FMN_dh"/>
    <property type="match status" value="1"/>
</dbReference>
<name>A0ABW0DL93_9ACTN</name>
<gene>
    <name evidence="4" type="ORF">ACFPWV_02390</name>
</gene>
<dbReference type="InterPro" id="IPR000262">
    <property type="entry name" value="FMN-dep_DH"/>
</dbReference>
<feature type="compositionally biased region" description="Low complexity" evidence="2">
    <location>
        <begin position="172"/>
        <end position="183"/>
    </location>
</feature>
<accession>A0ABW0DL93</accession>
<dbReference type="InterPro" id="IPR013785">
    <property type="entry name" value="Aldolase_TIM"/>
</dbReference>
<sequence length="213" mass="22543">MRVRIDGGAQGHRRHRRKPRRPGTAAAAHRRRAGRARVEGAQPGPVRPGQAHVGVACHRHAGDPRPAGEPARLRTPRGRCGAESPRGRRGAARAARAADVPFAVSTLGSHRVEDVAATGATARFQPSCPRDRAKNHEPVARAEAHRRSGGDSALAVHTGAAFTPGLSWTSGTPVRRWTRAPTRWPRPSPPTGVVGSGGIRRAGREARTAPDTG</sequence>
<evidence type="ECO:0000256" key="1">
    <source>
        <dbReference type="ARBA" id="ARBA00001917"/>
    </source>
</evidence>
<evidence type="ECO:0000256" key="2">
    <source>
        <dbReference type="SAM" id="MobiDB-lite"/>
    </source>
</evidence>
<evidence type="ECO:0000313" key="4">
    <source>
        <dbReference type="EMBL" id="MFC5238780.1"/>
    </source>
</evidence>
<comment type="caution">
    <text evidence="4">The sequence shown here is derived from an EMBL/GenBank/DDBJ whole genome shotgun (WGS) entry which is preliminary data.</text>
</comment>
<dbReference type="Gene3D" id="3.20.20.70">
    <property type="entry name" value="Aldolase class I"/>
    <property type="match status" value="1"/>
</dbReference>
<feature type="compositionally biased region" description="Basic and acidic residues" evidence="2">
    <location>
        <begin position="202"/>
        <end position="213"/>
    </location>
</feature>
<proteinExistence type="predicted"/>
<reference evidence="5" key="1">
    <citation type="journal article" date="2019" name="Int. J. Syst. Evol. Microbiol.">
        <title>The Global Catalogue of Microorganisms (GCM) 10K type strain sequencing project: providing services to taxonomists for standard genome sequencing and annotation.</title>
        <authorList>
            <consortium name="The Broad Institute Genomics Platform"/>
            <consortium name="The Broad Institute Genome Sequencing Center for Infectious Disease"/>
            <person name="Wu L."/>
            <person name="Ma J."/>
        </authorList>
    </citation>
    <scope>NUCLEOTIDE SEQUENCE [LARGE SCALE GENOMIC DNA]</scope>
    <source>
        <strain evidence="5">CGMCC 4.7131</strain>
    </source>
</reference>
<feature type="region of interest" description="Disordered" evidence="2">
    <location>
        <begin position="1"/>
        <end position="94"/>
    </location>
</feature>
<evidence type="ECO:0000313" key="5">
    <source>
        <dbReference type="Proteomes" id="UP001596035"/>
    </source>
</evidence>
<feature type="compositionally biased region" description="Basic residues" evidence="2">
    <location>
        <begin position="11"/>
        <end position="21"/>
    </location>
</feature>
<keyword evidence="5" id="KW-1185">Reference proteome</keyword>
<evidence type="ECO:0000259" key="3">
    <source>
        <dbReference type="Pfam" id="PF01070"/>
    </source>
</evidence>
<comment type="cofactor">
    <cofactor evidence="1">
        <name>FMN</name>
        <dbReference type="ChEBI" id="CHEBI:58210"/>
    </cofactor>
</comment>